<evidence type="ECO:0008006" key="6">
    <source>
        <dbReference type="Google" id="ProtNLM"/>
    </source>
</evidence>
<dbReference type="AlphaFoldDB" id="A0A0D2LGJ0"/>
<proteinExistence type="inferred from homology"/>
<dbReference type="OMA" id="WYVNGET"/>
<protein>
    <recommendedName>
        <fullName evidence="6">NAD(P)-binding protein</fullName>
    </recommendedName>
</protein>
<name>A0A0D2LGJ0_HYPSF</name>
<evidence type="ECO:0000313" key="5">
    <source>
        <dbReference type="Proteomes" id="UP000054270"/>
    </source>
</evidence>
<evidence type="ECO:0000313" key="4">
    <source>
        <dbReference type="EMBL" id="KJA26732.1"/>
    </source>
</evidence>
<dbReference type="OrthoDB" id="3819888at2759"/>
<organism evidence="4 5">
    <name type="scientific">Hypholoma sublateritium (strain FD-334 SS-4)</name>
    <dbReference type="NCBI Taxonomy" id="945553"/>
    <lineage>
        <taxon>Eukaryota</taxon>
        <taxon>Fungi</taxon>
        <taxon>Dikarya</taxon>
        <taxon>Basidiomycota</taxon>
        <taxon>Agaricomycotina</taxon>
        <taxon>Agaricomycetes</taxon>
        <taxon>Agaricomycetidae</taxon>
        <taxon>Agaricales</taxon>
        <taxon>Agaricineae</taxon>
        <taxon>Strophariaceae</taxon>
        <taxon>Hypholoma</taxon>
    </lineage>
</organism>
<dbReference type="STRING" id="945553.A0A0D2LGJ0"/>
<dbReference type="Proteomes" id="UP000054270">
    <property type="component" value="Unassembled WGS sequence"/>
</dbReference>
<dbReference type="GO" id="GO:0016491">
    <property type="term" value="F:oxidoreductase activity"/>
    <property type="evidence" value="ECO:0007669"/>
    <property type="project" value="UniProtKB-KW"/>
</dbReference>
<evidence type="ECO:0000256" key="3">
    <source>
        <dbReference type="ARBA" id="ARBA00023002"/>
    </source>
</evidence>
<sequence length="313" mass="33212">MSNTAEILEGLAAARMFDLKGVVAVVTGGGTGIGLMIASTLVSNGAKVYIVGPEQKELERIAKIYNDGAKPGMGSMHGVEGDVRRKTEATRLAALIGAREPLGLTVVFNNAGITKGRFERPGGFSEASPPTADAFVKALFDPVSEEMFTDVYETNAVGPYWLTFAFLPLLEKWKTSPGGKRFAPQVIMTSSMNGWTKDAATSGFTYPYTFSKSAIGHATSSLAHELLPLGIRVNGIAPGLFPTEMSNPGNMDDKGVSTIAPEKKYGFEVPANSTGGTRYDMGALVLFLVSNRFVNGETVLIDGGTLLKHPSSY</sequence>
<dbReference type="PRINTS" id="PR00081">
    <property type="entry name" value="GDHRDH"/>
</dbReference>
<evidence type="ECO:0000256" key="1">
    <source>
        <dbReference type="ARBA" id="ARBA00006484"/>
    </source>
</evidence>
<dbReference type="InterPro" id="IPR036291">
    <property type="entry name" value="NAD(P)-bd_dom_sf"/>
</dbReference>
<keyword evidence="5" id="KW-1185">Reference proteome</keyword>
<evidence type="ECO:0000256" key="2">
    <source>
        <dbReference type="ARBA" id="ARBA00022857"/>
    </source>
</evidence>
<dbReference type="EMBL" id="KN817526">
    <property type="protein sequence ID" value="KJA26732.1"/>
    <property type="molecule type" value="Genomic_DNA"/>
</dbReference>
<reference evidence="5" key="1">
    <citation type="submission" date="2014-04" db="EMBL/GenBank/DDBJ databases">
        <title>Evolutionary Origins and Diversification of the Mycorrhizal Mutualists.</title>
        <authorList>
            <consortium name="DOE Joint Genome Institute"/>
            <consortium name="Mycorrhizal Genomics Consortium"/>
            <person name="Kohler A."/>
            <person name="Kuo A."/>
            <person name="Nagy L.G."/>
            <person name="Floudas D."/>
            <person name="Copeland A."/>
            <person name="Barry K.W."/>
            <person name="Cichocki N."/>
            <person name="Veneault-Fourrey C."/>
            <person name="LaButti K."/>
            <person name="Lindquist E.A."/>
            <person name="Lipzen A."/>
            <person name="Lundell T."/>
            <person name="Morin E."/>
            <person name="Murat C."/>
            <person name="Riley R."/>
            <person name="Ohm R."/>
            <person name="Sun H."/>
            <person name="Tunlid A."/>
            <person name="Henrissat B."/>
            <person name="Grigoriev I.V."/>
            <person name="Hibbett D.S."/>
            <person name="Martin F."/>
        </authorList>
    </citation>
    <scope>NUCLEOTIDE SEQUENCE [LARGE SCALE GENOMIC DNA]</scope>
    <source>
        <strain evidence="5">FD-334 SS-4</strain>
    </source>
</reference>
<dbReference type="PANTHER" id="PTHR43618:SF4">
    <property type="entry name" value="SHORT CHAIN DEHYDROGENASE_REDUCTASE FAMILY (AFU_ORTHOLOGUE AFUA_7G04540)"/>
    <property type="match status" value="1"/>
</dbReference>
<dbReference type="CDD" id="cd05233">
    <property type="entry name" value="SDR_c"/>
    <property type="match status" value="1"/>
</dbReference>
<dbReference type="InterPro" id="IPR052178">
    <property type="entry name" value="Sec_Metab_Biosynth_SDR"/>
</dbReference>
<dbReference type="PANTHER" id="PTHR43618">
    <property type="entry name" value="7-ALPHA-HYDROXYSTEROID DEHYDROGENASE"/>
    <property type="match status" value="1"/>
</dbReference>
<gene>
    <name evidence="4" type="ORF">HYPSUDRAFT_198544</name>
</gene>
<keyword evidence="2" id="KW-0521">NADP</keyword>
<dbReference type="Pfam" id="PF00106">
    <property type="entry name" value="adh_short"/>
    <property type="match status" value="1"/>
</dbReference>
<keyword evidence="3" id="KW-0560">Oxidoreductase</keyword>
<dbReference type="Gene3D" id="3.40.50.720">
    <property type="entry name" value="NAD(P)-binding Rossmann-like Domain"/>
    <property type="match status" value="1"/>
</dbReference>
<comment type="similarity">
    <text evidence="1">Belongs to the short-chain dehydrogenases/reductases (SDR) family.</text>
</comment>
<dbReference type="SUPFAM" id="SSF51735">
    <property type="entry name" value="NAD(P)-binding Rossmann-fold domains"/>
    <property type="match status" value="1"/>
</dbReference>
<dbReference type="InterPro" id="IPR002347">
    <property type="entry name" value="SDR_fam"/>
</dbReference>
<accession>A0A0D2LGJ0</accession>